<evidence type="ECO:0000256" key="1">
    <source>
        <dbReference type="ARBA" id="ARBA00005201"/>
    </source>
</evidence>
<dbReference type="PANTHER" id="PTHR22749">
    <property type="entry name" value="RIBOFLAVIN KINASE/FMN ADENYLYLTRANSFERASE"/>
    <property type="match status" value="1"/>
</dbReference>
<dbReference type="GO" id="GO:0009231">
    <property type="term" value="P:riboflavin biosynthetic process"/>
    <property type="evidence" value="ECO:0007669"/>
    <property type="project" value="InterPro"/>
</dbReference>
<keyword evidence="5" id="KW-0808">Transferase</keyword>
<dbReference type="SUPFAM" id="SSF82114">
    <property type="entry name" value="Riboflavin kinase-like"/>
    <property type="match status" value="1"/>
</dbReference>
<dbReference type="Proteomes" id="UP000079169">
    <property type="component" value="Unplaced"/>
</dbReference>
<evidence type="ECO:0000256" key="3">
    <source>
        <dbReference type="ARBA" id="ARBA00022630"/>
    </source>
</evidence>
<dbReference type="PANTHER" id="PTHR22749:SF6">
    <property type="entry name" value="RIBOFLAVIN KINASE"/>
    <property type="match status" value="1"/>
</dbReference>
<keyword evidence="3" id="KW-0285">Flavoprotein</keyword>
<evidence type="ECO:0000313" key="10">
    <source>
        <dbReference type="Proteomes" id="UP000079169"/>
    </source>
</evidence>
<dbReference type="Pfam" id="PF01687">
    <property type="entry name" value="Flavokinase"/>
    <property type="match status" value="1"/>
</dbReference>
<feature type="coiled-coil region" evidence="8">
    <location>
        <begin position="137"/>
        <end position="164"/>
    </location>
</feature>
<evidence type="ECO:0000256" key="8">
    <source>
        <dbReference type="SAM" id="Coils"/>
    </source>
</evidence>
<comment type="pathway">
    <text evidence="1">Cofactor biosynthesis; FMN biosynthesis; FMN from riboflavin (ATP route): step 1/1.</text>
</comment>
<evidence type="ECO:0000256" key="5">
    <source>
        <dbReference type="ARBA" id="ARBA00022679"/>
    </source>
</evidence>
<keyword evidence="11 12" id="KW-0418">Kinase</keyword>
<dbReference type="EC" id="2.7.1.26" evidence="2"/>
<accession>A0A1S4EA65</accession>
<dbReference type="InterPro" id="IPR023465">
    <property type="entry name" value="Riboflavin_kinase_dom_sf"/>
</dbReference>
<dbReference type="RefSeq" id="XP_017299003.1">
    <property type="nucleotide sequence ID" value="XM_017443514.2"/>
</dbReference>
<sequence length="180" mass="20455">MRVFPTSLLKMSQSANIIKQNGVCHQAKDKYPYFTKGIIVKGFGRGSKELGIPTANMCDEAVKSLPESFDPGVYYGWSKLSDGPTVYKMVMSIGWNPFYKNKKKSMEVHIIHEFGRDLYDLTLSICVLGYIRPELDFNSLEDLITEIKNDIKTASDNLDTKEARQYVSDKYFSHNADETS</sequence>
<dbReference type="STRING" id="121845.A0A1S4EA65"/>
<dbReference type="SMART" id="SM00904">
    <property type="entry name" value="Flavokinase"/>
    <property type="match status" value="1"/>
</dbReference>
<dbReference type="InterPro" id="IPR015865">
    <property type="entry name" value="Riboflavin_kinase_bac/euk"/>
</dbReference>
<evidence type="ECO:0000256" key="2">
    <source>
        <dbReference type="ARBA" id="ARBA00012105"/>
    </source>
</evidence>
<feature type="domain" description="Riboflavin kinase" evidence="9">
    <location>
        <begin position="30"/>
        <end position="159"/>
    </location>
</feature>
<dbReference type="Gene3D" id="2.40.30.30">
    <property type="entry name" value="Riboflavin kinase-like"/>
    <property type="match status" value="1"/>
</dbReference>
<keyword evidence="4" id="KW-0288">FMN</keyword>
<dbReference type="RefSeq" id="XP_008470596.1">
    <property type="nucleotide sequence ID" value="XM_008472374.3"/>
</dbReference>
<keyword evidence="8" id="KW-0175">Coiled coil</keyword>
<evidence type="ECO:0000259" key="9">
    <source>
        <dbReference type="SMART" id="SM00904"/>
    </source>
</evidence>
<proteinExistence type="predicted"/>
<dbReference type="OMA" id="NGEVHKM"/>
<dbReference type="PaxDb" id="121845-A0A1S4EA65"/>
<gene>
    <name evidence="11 12" type="primary">LOC103507858</name>
</gene>
<evidence type="ECO:0000256" key="6">
    <source>
        <dbReference type="ARBA" id="ARBA00022741"/>
    </source>
</evidence>
<dbReference type="GO" id="GO:0005524">
    <property type="term" value="F:ATP binding"/>
    <property type="evidence" value="ECO:0007669"/>
    <property type="project" value="UniProtKB-KW"/>
</dbReference>
<keyword evidence="10" id="KW-1185">Reference proteome</keyword>
<dbReference type="UniPathway" id="UPA00276">
    <property type="reaction ID" value="UER00406"/>
</dbReference>
<reference evidence="11 12" key="1">
    <citation type="submission" date="2025-04" db="UniProtKB">
        <authorList>
            <consortium name="RefSeq"/>
        </authorList>
    </citation>
    <scope>IDENTIFICATION</scope>
</reference>
<keyword evidence="6" id="KW-0547">Nucleotide-binding</keyword>
<organism evidence="10 12">
    <name type="scientific">Diaphorina citri</name>
    <name type="common">Asian citrus psyllid</name>
    <dbReference type="NCBI Taxonomy" id="121845"/>
    <lineage>
        <taxon>Eukaryota</taxon>
        <taxon>Metazoa</taxon>
        <taxon>Ecdysozoa</taxon>
        <taxon>Arthropoda</taxon>
        <taxon>Hexapoda</taxon>
        <taxon>Insecta</taxon>
        <taxon>Pterygota</taxon>
        <taxon>Neoptera</taxon>
        <taxon>Paraneoptera</taxon>
        <taxon>Hemiptera</taxon>
        <taxon>Sternorrhyncha</taxon>
        <taxon>Psylloidea</taxon>
        <taxon>Psyllidae</taxon>
        <taxon>Diaphorininae</taxon>
        <taxon>Diaphorina</taxon>
    </lineage>
</organism>
<dbReference type="CTD" id="55312"/>
<dbReference type="GO" id="GO:0008531">
    <property type="term" value="F:riboflavin kinase activity"/>
    <property type="evidence" value="ECO:0007669"/>
    <property type="project" value="UniProtKB-EC"/>
</dbReference>
<dbReference type="InterPro" id="IPR023468">
    <property type="entry name" value="Riboflavin_kinase"/>
</dbReference>
<dbReference type="KEGG" id="dci:103507858"/>
<evidence type="ECO:0000313" key="12">
    <source>
        <dbReference type="RefSeq" id="XP_017299003.1"/>
    </source>
</evidence>
<evidence type="ECO:0000256" key="7">
    <source>
        <dbReference type="ARBA" id="ARBA00022840"/>
    </source>
</evidence>
<dbReference type="GO" id="GO:0009398">
    <property type="term" value="P:FMN biosynthetic process"/>
    <property type="evidence" value="ECO:0007669"/>
    <property type="project" value="UniProtKB-UniPathway"/>
</dbReference>
<protein>
    <recommendedName>
        <fullName evidence="2">riboflavin kinase</fullName>
        <ecNumber evidence="2">2.7.1.26</ecNumber>
    </recommendedName>
</protein>
<name>A0A1S4EA65_DIACI</name>
<dbReference type="GO" id="GO:0005739">
    <property type="term" value="C:mitochondrion"/>
    <property type="evidence" value="ECO:0007669"/>
    <property type="project" value="TreeGrafter"/>
</dbReference>
<dbReference type="AlphaFoldDB" id="A0A1S4EA65"/>
<keyword evidence="7" id="KW-0067">ATP-binding</keyword>
<dbReference type="FunFam" id="2.40.30.30:FF:000005">
    <property type="entry name" value="Haloacid dehalogenase-like hydrolase domain-containing protein 1A"/>
    <property type="match status" value="1"/>
</dbReference>
<evidence type="ECO:0000313" key="11">
    <source>
        <dbReference type="RefSeq" id="XP_008470596.1"/>
    </source>
</evidence>
<dbReference type="GeneID" id="103507858"/>
<evidence type="ECO:0000256" key="4">
    <source>
        <dbReference type="ARBA" id="ARBA00022643"/>
    </source>
</evidence>